<sequence>MHVNFRIKDKRLIEYLERLEEKEGRGAKSRFINEALLSHLGRPPIPDDMRQDLKTLLRQITGIATNINQIAYRSNLRTATALPTIEQLLAVRDTLKTHEKPLRSMLKKWGK</sequence>
<organism evidence="2 3">
    <name type="scientific">Kiloniella laminariae</name>
    <dbReference type="NCBI Taxonomy" id="454162"/>
    <lineage>
        <taxon>Bacteria</taxon>
        <taxon>Pseudomonadati</taxon>
        <taxon>Pseudomonadota</taxon>
        <taxon>Alphaproteobacteria</taxon>
        <taxon>Rhodospirillales</taxon>
        <taxon>Kiloniellaceae</taxon>
        <taxon>Kiloniella</taxon>
    </lineage>
</organism>
<feature type="domain" description="Bacterial mobilisation" evidence="1">
    <location>
        <begin position="57"/>
        <end position="78"/>
    </location>
</feature>
<evidence type="ECO:0000313" key="3">
    <source>
        <dbReference type="Proteomes" id="UP001069802"/>
    </source>
</evidence>
<dbReference type="EMBL" id="JAPWGY010000020">
    <property type="protein sequence ID" value="MCZ4283136.1"/>
    <property type="molecule type" value="Genomic_DNA"/>
</dbReference>
<dbReference type="Pfam" id="PF05713">
    <property type="entry name" value="MobC"/>
    <property type="match status" value="1"/>
</dbReference>
<evidence type="ECO:0000313" key="2">
    <source>
        <dbReference type="EMBL" id="MCZ4283136.1"/>
    </source>
</evidence>
<gene>
    <name evidence="2" type="primary">mobC</name>
    <name evidence="2" type="ORF">O4H49_20295</name>
</gene>
<comment type="caution">
    <text evidence="2">The sequence shown here is derived from an EMBL/GenBank/DDBJ whole genome shotgun (WGS) entry which is preliminary data.</text>
</comment>
<proteinExistence type="predicted"/>
<dbReference type="RefSeq" id="WP_269425256.1">
    <property type="nucleotide sequence ID" value="NZ_JAPWGY010000020.1"/>
</dbReference>
<evidence type="ECO:0000259" key="1">
    <source>
        <dbReference type="Pfam" id="PF05713"/>
    </source>
</evidence>
<reference evidence="2" key="1">
    <citation type="submission" date="2022-12" db="EMBL/GenBank/DDBJ databases">
        <title>Bacterial isolates from different developmental stages of Nematostella vectensis.</title>
        <authorList>
            <person name="Fraune S."/>
        </authorList>
    </citation>
    <scope>NUCLEOTIDE SEQUENCE</scope>
    <source>
        <strain evidence="2">G21630-S1</strain>
    </source>
</reference>
<dbReference type="InterPro" id="IPR008687">
    <property type="entry name" value="MobC"/>
</dbReference>
<dbReference type="Proteomes" id="UP001069802">
    <property type="component" value="Unassembled WGS sequence"/>
</dbReference>
<protein>
    <submittedName>
        <fullName evidence="2">Plasmid mobilization relaxosome protein MobC</fullName>
    </submittedName>
</protein>
<keyword evidence="3" id="KW-1185">Reference proteome</keyword>
<name>A0ABT4LPW6_9PROT</name>
<accession>A0ABT4LPW6</accession>